<evidence type="ECO:0000256" key="1">
    <source>
        <dbReference type="SAM" id="MobiDB-lite"/>
    </source>
</evidence>
<dbReference type="AlphaFoldDB" id="A0A219B7P6"/>
<accession>A0A219B7P6</accession>
<protein>
    <recommendedName>
        <fullName evidence="2">Putative Flp pilus-assembly TadG-like N-terminal domain-containing protein</fullName>
    </recommendedName>
</protein>
<organism evidence="3 4">
    <name type="scientific">Pacificimonas flava</name>
    <dbReference type="NCBI Taxonomy" id="1234595"/>
    <lineage>
        <taxon>Bacteria</taxon>
        <taxon>Pseudomonadati</taxon>
        <taxon>Pseudomonadota</taxon>
        <taxon>Alphaproteobacteria</taxon>
        <taxon>Sphingomonadales</taxon>
        <taxon>Sphingosinicellaceae</taxon>
        <taxon>Pacificimonas</taxon>
    </lineage>
</organism>
<keyword evidence="4" id="KW-1185">Reference proteome</keyword>
<dbReference type="Pfam" id="PF13400">
    <property type="entry name" value="Tad"/>
    <property type="match status" value="1"/>
</dbReference>
<dbReference type="Proteomes" id="UP000198462">
    <property type="component" value="Unassembled WGS sequence"/>
</dbReference>
<proteinExistence type="predicted"/>
<feature type="compositionally biased region" description="Polar residues" evidence="1">
    <location>
        <begin position="523"/>
        <end position="535"/>
    </location>
</feature>
<dbReference type="EMBL" id="NFZT01000001">
    <property type="protein sequence ID" value="OWV34204.1"/>
    <property type="molecule type" value="Genomic_DNA"/>
</dbReference>
<evidence type="ECO:0000313" key="4">
    <source>
        <dbReference type="Proteomes" id="UP000198462"/>
    </source>
</evidence>
<dbReference type="InterPro" id="IPR036465">
    <property type="entry name" value="vWFA_dom_sf"/>
</dbReference>
<dbReference type="Gene3D" id="3.40.50.410">
    <property type="entry name" value="von Willebrand factor, type A domain"/>
    <property type="match status" value="2"/>
</dbReference>
<feature type="domain" description="Putative Flp pilus-assembly TadG-like N-terminal" evidence="2">
    <location>
        <begin position="17"/>
        <end position="61"/>
    </location>
</feature>
<reference evidence="4" key="1">
    <citation type="submission" date="2017-05" db="EMBL/GenBank/DDBJ databases">
        <authorList>
            <person name="Lin X."/>
        </authorList>
    </citation>
    <scope>NUCLEOTIDE SEQUENCE [LARGE SCALE GENOMIC DNA]</scope>
    <source>
        <strain evidence="4">JLT2012</strain>
    </source>
</reference>
<evidence type="ECO:0000313" key="3">
    <source>
        <dbReference type="EMBL" id="OWV34204.1"/>
    </source>
</evidence>
<dbReference type="OrthoDB" id="7522752at2"/>
<feature type="region of interest" description="Disordered" evidence="1">
    <location>
        <begin position="518"/>
        <end position="537"/>
    </location>
</feature>
<dbReference type="InterPro" id="IPR028087">
    <property type="entry name" value="Tad_N"/>
</dbReference>
<dbReference type="SUPFAM" id="SSF53300">
    <property type="entry name" value="vWA-like"/>
    <property type="match status" value="1"/>
</dbReference>
<evidence type="ECO:0000259" key="2">
    <source>
        <dbReference type="Pfam" id="PF13400"/>
    </source>
</evidence>
<sequence length="611" mass="66169">MGRKIGFCERLARDQRGNALTLVTAGLFPVLAAIGGGVDLTRAYMAEARLSQTCDAAALAGRKVMRETANDSGLGTTTYDIDQAGYQEIAKFISYNFPDGTFDTEPVQMTDDIAADGELQLSLATEVPTTIGRIVGVDSIPISVDCAAKRSGVNVDVVVVADVTGSMGNSLDNSSCTDDCRIDELRGAVHSFLGVMDELRDQVAVGGQRVRVGFVPYNTVVNIGRALQAEELATGYDYIDTDAVYYADGEDTNYYGESCFFYCESGWISTGTELGEVTLDLSEFVDSVADKGFNPLMPGFVDDNPYEWRGCVEMRQTVTDVPGSEDWVQADAYDINGLAPDGVSVPGWQPYFVLPRGSSRYGQPTSSQVDYTLAANDIWNFSLDAIRTDRVPYVRSTSWLGIQTGINGSNVSNSSYQNNRLGSRGPNEGCPDPVIPLGEWTQANLSDPEGGDGYLQTLQVGGNTYHDVGMYWAAEMLSEGRPFDNLDNFNGLAINKYIVFMTDGTLQPSTGNYTAWGIEDKPTSQSNHTRTSGNAKTEHRERFKLLCGIAKAQSIEIYTIAFSTGIASADKKALRSCASSDEHYKEADEAGELEAAFTSIAQNIGYLRVSQ</sequence>
<gene>
    <name evidence="3" type="ORF">B5C34_12550</name>
</gene>
<comment type="caution">
    <text evidence="3">The sequence shown here is derived from an EMBL/GenBank/DDBJ whole genome shotgun (WGS) entry which is preliminary data.</text>
</comment>
<dbReference type="RefSeq" id="WP_088712904.1">
    <property type="nucleotide sequence ID" value="NZ_NFZT01000001.1"/>
</dbReference>
<name>A0A219B7P6_9SPHN</name>